<dbReference type="InterPro" id="IPR003331">
    <property type="entry name" value="UDP_GlcNAc_Epimerase_2_dom"/>
</dbReference>
<proteinExistence type="inferred from homology"/>
<comment type="caution">
    <text evidence="3">The sequence shown here is derived from an EMBL/GenBank/DDBJ whole genome shotgun (WGS) entry which is preliminary data.</text>
</comment>
<dbReference type="EMBL" id="JBHLTP010000013">
    <property type="protein sequence ID" value="MFC0525345.1"/>
    <property type="molecule type" value="Genomic_DNA"/>
</dbReference>
<dbReference type="InterPro" id="IPR029767">
    <property type="entry name" value="WecB-like"/>
</dbReference>
<evidence type="ECO:0000256" key="1">
    <source>
        <dbReference type="RuleBase" id="RU003513"/>
    </source>
</evidence>
<dbReference type="Gene3D" id="3.40.50.2000">
    <property type="entry name" value="Glycogen Phosphorylase B"/>
    <property type="match status" value="2"/>
</dbReference>
<dbReference type="SUPFAM" id="SSF53756">
    <property type="entry name" value="UDP-Glycosyltransferase/glycogen phosphorylase"/>
    <property type="match status" value="1"/>
</dbReference>
<evidence type="ECO:0000259" key="2">
    <source>
        <dbReference type="Pfam" id="PF02350"/>
    </source>
</evidence>
<dbReference type="Pfam" id="PF02350">
    <property type="entry name" value="Epimerase_2"/>
    <property type="match status" value="1"/>
</dbReference>
<gene>
    <name evidence="3" type="primary">wecB</name>
    <name evidence="3" type="ORF">ACFFGV_17315</name>
</gene>
<keyword evidence="4" id="KW-1185">Reference proteome</keyword>
<reference evidence="3 4" key="1">
    <citation type="submission" date="2024-09" db="EMBL/GenBank/DDBJ databases">
        <authorList>
            <person name="Sun Q."/>
            <person name="Mori K."/>
        </authorList>
    </citation>
    <scope>NUCLEOTIDE SEQUENCE [LARGE SCALE GENOMIC DNA]</scope>
    <source>
        <strain evidence="3 4">NCAIM B.02529</strain>
    </source>
</reference>
<comment type="similarity">
    <text evidence="1">Belongs to the UDP-N-acetylglucosamine 2-epimerase family.</text>
</comment>
<dbReference type="GO" id="GO:0008761">
    <property type="term" value="F:UDP-N-acetylglucosamine 2-epimerase activity"/>
    <property type="evidence" value="ECO:0007669"/>
    <property type="project" value="UniProtKB-EC"/>
</dbReference>
<dbReference type="PANTHER" id="PTHR43174">
    <property type="entry name" value="UDP-N-ACETYLGLUCOSAMINE 2-EPIMERASE"/>
    <property type="match status" value="1"/>
</dbReference>
<organism evidence="3 4">
    <name type="scientific">Pontibacillus salicampi</name>
    <dbReference type="NCBI Taxonomy" id="1449801"/>
    <lineage>
        <taxon>Bacteria</taxon>
        <taxon>Bacillati</taxon>
        <taxon>Bacillota</taxon>
        <taxon>Bacilli</taxon>
        <taxon>Bacillales</taxon>
        <taxon>Bacillaceae</taxon>
        <taxon>Pontibacillus</taxon>
    </lineage>
</organism>
<accession>A0ABV6LSF7</accession>
<protein>
    <submittedName>
        <fullName evidence="3">Non-hydrolyzing UDP-N-acetylglucosamine 2-epimerase</fullName>
        <ecNumber evidence="3">5.1.3.14</ecNumber>
    </submittedName>
</protein>
<name>A0ABV6LSF7_9BACI</name>
<dbReference type="EC" id="5.1.3.14" evidence="3"/>
<dbReference type="CDD" id="cd03786">
    <property type="entry name" value="GTB_UDP-GlcNAc_2-Epimerase"/>
    <property type="match status" value="1"/>
</dbReference>
<dbReference type="RefSeq" id="WP_377350506.1">
    <property type="nucleotide sequence ID" value="NZ_JBHLTP010000013.1"/>
</dbReference>
<keyword evidence="1 3" id="KW-0413">Isomerase</keyword>
<feature type="domain" description="UDP-N-acetylglucosamine 2-epimerase" evidence="2">
    <location>
        <begin position="27"/>
        <end position="355"/>
    </location>
</feature>
<evidence type="ECO:0000313" key="4">
    <source>
        <dbReference type="Proteomes" id="UP001589836"/>
    </source>
</evidence>
<evidence type="ECO:0000313" key="3">
    <source>
        <dbReference type="EMBL" id="MFC0525345.1"/>
    </source>
</evidence>
<dbReference type="Proteomes" id="UP001589836">
    <property type="component" value="Unassembled WGS sequence"/>
</dbReference>
<dbReference type="NCBIfam" id="TIGR00236">
    <property type="entry name" value="wecB"/>
    <property type="match status" value="1"/>
</dbReference>
<dbReference type="PANTHER" id="PTHR43174:SF1">
    <property type="entry name" value="UDP-N-ACETYLGLUCOSAMINE 2-EPIMERASE"/>
    <property type="match status" value="1"/>
</dbReference>
<sequence length="363" mass="40980">MKVMTIVGTRPEIIRLSLIIKKLDQLAAQHVLVHTGQNFSKELKDVFFEEMGIRQPDYMLGKGHTTLGKQLGEMYSSLEEIIEQEQPDRALLLGDTNSALTAILLERLGIPVFHMEAGNRCFDKRVPEEKNRTLIDTASTYNLPYTKTSKQHLLREGIAPNRIMVTGNPIYEVLMAYDTSIRERAVLENLQLKPKNYFLATFHRAECVDDPVKLTEIVTALQDIAAEYQLPVVCSIHPRTRQKLSVLGVSSHPLVQYHKPFGFFDFVHLEQHAACVLTDSGTVQEECCIFHIPAVTMRNTTERPETLECGSNILSGIHSASIVDAVRVMMACDTKWNCPIEYLDPDVSSKVVKLLMRGDYHEG</sequence>